<keyword evidence="14" id="KW-1185">Reference proteome</keyword>
<feature type="transmembrane region" description="Helical" evidence="12">
    <location>
        <begin position="60"/>
        <end position="81"/>
    </location>
</feature>
<keyword evidence="5 12" id="KW-1133">Transmembrane helix</keyword>
<evidence type="ECO:0000313" key="13">
    <source>
        <dbReference type="EMBL" id="MFC7316716.1"/>
    </source>
</evidence>
<evidence type="ECO:0000256" key="11">
    <source>
        <dbReference type="ARBA" id="ARBA00023444"/>
    </source>
</evidence>
<sequence>MDHRFRTLVGASAGLTFLLVLLGVYTAAAGAGLTCNARWPLCDGAVFGLFPANWASFVEWFHRLVAMATGFVILGTTVSAWRSGVEGRVRYALALATLLLPSQIGLGALTVTQYELLILTAHFVTAMAILTGVVLAALWTFDGGRDRARRAATVAVVSLPALVALTPRLFVVYDETAQVAYYAVGMLAYAALLAVAVWADDATPATARAATTVAAAVLFCLLVVGRQVFGDAGQVLVLGGALLAFVLAVVALRLIPRAGPTDARSGGLPGGD</sequence>
<feature type="transmembrane region" description="Helical" evidence="12">
    <location>
        <begin position="210"/>
        <end position="229"/>
    </location>
</feature>
<dbReference type="InterPro" id="IPR003780">
    <property type="entry name" value="COX15/CtaA_fam"/>
</dbReference>
<comment type="caution">
    <text evidence="13">The sequence shown here is derived from an EMBL/GenBank/DDBJ whole genome shotgun (WGS) entry which is preliminary data.</text>
</comment>
<keyword evidence="9 12" id="KW-0472">Membrane</keyword>
<comment type="subcellular location">
    <subcellularLocation>
        <location evidence="1">Membrane</location>
        <topology evidence="1">Multi-pass membrane protein</topology>
    </subcellularLocation>
</comment>
<evidence type="ECO:0000256" key="12">
    <source>
        <dbReference type="SAM" id="Phobius"/>
    </source>
</evidence>
<name>A0ABD6A8T8_9EURY</name>
<keyword evidence="4" id="KW-0479">Metal-binding</keyword>
<dbReference type="InterPro" id="IPR050450">
    <property type="entry name" value="COX15/CtaA_HemeA_synthase"/>
</dbReference>
<keyword evidence="7" id="KW-0408">Iron</keyword>
<protein>
    <submittedName>
        <fullName evidence="13">COX15/CtaA family protein</fullName>
    </submittedName>
</protein>
<dbReference type="RefSeq" id="WP_276304022.1">
    <property type="nucleotide sequence ID" value="NZ_CP119992.1"/>
</dbReference>
<dbReference type="GeneID" id="79316635"/>
<keyword evidence="2" id="KW-1003">Cell membrane</keyword>
<keyword evidence="6" id="KW-0560">Oxidoreductase</keyword>
<dbReference type="PANTHER" id="PTHR35457">
    <property type="entry name" value="HEME A SYNTHASE"/>
    <property type="match status" value="1"/>
</dbReference>
<evidence type="ECO:0000256" key="2">
    <source>
        <dbReference type="ARBA" id="ARBA00022475"/>
    </source>
</evidence>
<dbReference type="Proteomes" id="UP001596547">
    <property type="component" value="Unassembled WGS sequence"/>
</dbReference>
<evidence type="ECO:0000256" key="5">
    <source>
        <dbReference type="ARBA" id="ARBA00022989"/>
    </source>
</evidence>
<evidence type="ECO:0000256" key="6">
    <source>
        <dbReference type="ARBA" id="ARBA00023002"/>
    </source>
</evidence>
<feature type="transmembrane region" description="Helical" evidence="12">
    <location>
        <begin position="179"/>
        <end position="198"/>
    </location>
</feature>
<evidence type="ECO:0000313" key="14">
    <source>
        <dbReference type="Proteomes" id="UP001596547"/>
    </source>
</evidence>
<dbReference type="GO" id="GO:0016020">
    <property type="term" value="C:membrane"/>
    <property type="evidence" value="ECO:0007669"/>
    <property type="project" value="UniProtKB-SubCell"/>
</dbReference>
<dbReference type="EMBL" id="JBHTBF010000002">
    <property type="protein sequence ID" value="MFC7316716.1"/>
    <property type="molecule type" value="Genomic_DNA"/>
</dbReference>
<keyword evidence="8" id="KW-0350">Heme biosynthesis</keyword>
<feature type="transmembrane region" description="Helical" evidence="12">
    <location>
        <begin position="235"/>
        <end position="255"/>
    </location>
</feature>
<gene>
    <name evidence="13" type="ORF">ACFQPE_07905</name>
</gene>
<evidence type="ECO:0000256" key="3">
    <source>
        <dbReference type="ARBA" id="ARBA00022692"/>
    </source>
</evidence>
<dbReference type="PANTHER" id="PTHR35457:SF1">
    <property type="entry name" value="HEME A SYNTHASE"/>
    <property type="match status" value="1"/>
</dbReference>
<organism evidence="13 14">
    <name type="scientific">Halomarina halobia</name>
    <dbReference type="NCBI Taxonomy" id="3033386"/>
    <lineage>
        <taxon>Archaea</taxon>
        <taxon>Methanobacteriati</taxon>
        <taxon>Methanobacteriota</taxon>
        <taxon>Stenosarchaea group</taxon>
        <taxon>Halobacteria</taxon>
        <taxon>Halobacteriales</taxon>
        <taxon>Natronomonadaceae</taxon>
        <taxon>Halomarina</taxon>
    </lineage>
</organism>
<evidence type="ECO:0000256" key="1">
    <source>
        <dbReference type="ARBA" id="ARBA00004141"/>
    </source>
</evidence>
<comment type="pathway">
    <text evidence="11">Porphyrin-containing compound metabolism.</text>
</comment>
<dbReference type="Pfam" id="PF02628">
    <property type="entry name" value="COX15-CtaA"/>
    <property type="match status" value="1"/>
</dbReference>
<keyword evidence="10" id="KW-1015">Disulfide bond</keyword>
<dbReference type="GO" id="GO:0046872">
    <property type="term" value="F:metal ion binding"/>
    <property type="evidence" value="ECO:0007669"/>
    <property type="project" value="UniProtKB-KW"/>
</dbReference>
<evidence type="ECO:0000256" key="10">
    <source>
        <dbReference type="ARBA" id="ARBA00023157"/>
    </source>
</evidence>
<feature type="transmembrane region" description="Helical" evidence="12">
    <location>
        <begin position="151"/>
        <end position="173"/>
    </location>
</feature>
<feature type="transmembrane region" description="Helical" evidence="12">
    <location>
        <begin position="93"/>
        <end position="111"/>
    </location>
</feature>
<reference evidence="13 14" key="1">
    <citation type="journal article" date="2019" name="Int. J. Syst. Evol. Microbiol.">
        <title>The Global Catalogue of Microorganisms (GCM) 10K type strain sequencing project: providing services to taxonomists for standard genome sequencing and annotation.</title>
        <authorList>
            <consortium name="The Broad Institute Genomics Platform"/>
            <consortium name="The Broad Institute Genome Sequencing Center for Infectious Disease"/>
            <person name="Wu L."/>
            <person name="Ma J."/>
        </authorList>
    </citation>
    <scope>NUCLEOTIDE SEQUENCE [LARGE SCALE GENOMIC DNA]</scope>
    <source>
        <strain evidence="13 14">PSR21</strain>
    </source>
</reference>
<accession>A0ABD6A8T8</accession>
<proteinExistence type="predicted"/>
<feature type="transmembrane region" description="Helical" evidence="12">
    <location>
        <begin position="117"/>
        <end position="139"/>
    </location>
</feature>
<evidence type="ECO:0000256" key="8">
    <source>
        <dbReference type="ARBA" id="ARBA00023133"/>
    </source>
</evidence>
<keyword evidence="3 12" id="KW-0812">Transmembrane</keyword>
<evidence type="ECO:0000256" key="9">
    <source>
        <dbReference type="ARBA" id="ARBA00023136"/>
    </source>
</evidence>
<dbReference type="GO" id="GO:0006783">
    <property type="term" value="P:heme biosynthetic process"/>
    <property type="evidence" value="ECO:0007669"/>
    <property type="project" value="UniProtKB-KW"/>
</dbReference>
<dbReference type="GO" id="GO:0016491">
    <property type="term" value="F:oxidoreductase activity"/>
    <property type="evidence" value="ECO:0007669"/>
    <property type="project" value="UniProtKB-KW"/>
</dbReference>
<evidence type="ECO:0000256" key="4">
    <source>
        <dbReference type="ARBA" id="ARBA00022723"/>
    </source>
</evidence>
<dbReference type="AlphaFoldDB" id="A0ABD6A8T8"/>
<evidence type="ECO:0000256" key="7">
    <source>
        <dbReference type="ARBA" id="ARBA00023004"/>
    </source>
</evidence>